<proteinExistence type="predicted"/>
<dbReference type="GO" id="GO:0003677">
    <property type="term" value="F:DNA binding"/>
    <property type="evidence" value="ECO:0007669"/>
    <property type="project" value="InterPro"/>
</dbReference>
<reference evidence="2 3" key="1">
    <citation type="journal article" date="2005" name="Genome Res.">
        <title>Complete genome sequence of the hyperthermophilic archaeon Thermococcus kodakaraensis KOD1 and comparison with Pyrococcus genomes.</title>
        <authorList>
            <person name="Fukui T."/>
            <person name="Atomi H."/>
            <person name="Kanai T."/>
            <person name="Matsumi R."/>
            <person name="Fujiwara S."/>
            <person name="Imanaka T."/>
        </authorList>
    </citation>
    <scope>NUCLEOTIDE SEQUENCE [LARGE SCALE GENOMIC DNA]</scope>
    <source>
        <strain evidence="3">ATCC BAA-918 / JCM 12380 / KOD1</strain>
    </source>
</reference>
<dbReference type="PIRSF" id="PIRSF019240">
    <property type="entry name" value="UCP019240_SpoVT/AbrB-related"/>
    <property type="match status" value="1"/>
</dbReference>
<sequence length="125" mass="14495">MPDQDTSKARVAEPLAKFHARLDRDGRVTIPRHVRTVFHINKDDYIKATIRRVYVDLGLKTIFILGEDTGVIMRVGRGGMVTIPQKVREELQLDPGDLVEVIIENVFKLKTGYEREFRYVRETKK</sequence>
<dbReference type="PATRIC" id="fig|69014.16.peg.95"/>
<dbReference type="SMART" id="SM00966">
    <property type="entry name" value="SpoVT_AbrB"/>
    <property type="match status" value="2"/>
</dbReference>
<dbReference type="RefSeq" id="WP_011249049.1">
    <property type="nucleotide sequence ID" value="NC_006624.1"/>
</dbReference>
<evidence type="ECO:0000313" key="2">
    <source>
        <dbReference type="EMBL" id="BAD84283.1"/>
    </source>
</evidence>
<keyword evidence="3" id="KW-1185">Reference proteome</keyword>
<dbReference type="KEGG" id="tko:TK0094"/>
<organism evidence="2 3">
    <name type="scientific">Thermococcus kodakarensis (strain ATCC BAA-918 / JCM 12380 / KOD1)</name>
    <name type="common">Pyrococcus kodakaraensis (strain KOD1)</name>
    <dbReference type="NCBI Taxonomy" id="69014"/>
    <lineage>
        <taxon>Archaea</taxon>
        <taxon>Methanobacteriati</taxon>
        <taxon>Methanobacteriota</taxon>
        <taxon>Thermococci</taxon>
        <taxon>Thermococcales</taxon>
        <taxon>Thermococcaceae</taxon>
        <taxon>Thermococcus</taxon>
    </lineage>
</organism>
<dbReference type="Pfam" id="PF04014">
    <property type="entry name" value="MazE_antitoxin"/>
    <property type="match status" value="1"/>
</dbReference>
<dbReference type="STRING" id="69014.TK0094"/>
<dbReference type="EMBL" id="AP006878">
    <property type="protein sequence ID" value="BAD84283.1"/>
    <property type="molecule type" value="Genomic_DNA"/>
</dbReference>
<dbReference type="PANTHER" id="PTHR34860">
    <property type="entry name" value="REPRESSOR-LIKE PROTEIN SSO7C3"/>
    <property type="match status" value="1"/>
</dbReference>
<dbReference type="HOGENOM" id="CLU_149113_1_0_2"/>
<evidence type="ECO:0000313" key="3">
    <source>
        <dbReference type="Proteomes" id="UP000000536"/>
    </source>
</evidence>
<feature type="domain" description="SpoVT-AbrB" evidence="1">
    <location>
        <begin position="73"/>
        <end position="116"/>
    </location>
</feature>
<dbReference type="InterPro" id="IPR016752">
    <property type="entry name" value="UCP019240_SpoVT/AbrB-related"/>
</dbReference>
<dbReference type="Gene3D" id="2.10.260.10">
    <property type="match status" value="2"/>
</dbReference>
<dbReference type="PhylomeDB" id="Q5JEJ2"/>
<dbReference type="EnsemblBacteria" id="BAD84283">
    <property type="protein sequence ID" value="BAD84283"/>
    <property type="gene ID" value="TK0094"/>
</dbReference>
<dbReference type="OrthoDB" id="87832at2157"/>
<dbReference type="GeneID" id="78446599"/>
<dbReference type="InParanoid" id="Q5JEJ2"/>
<name>Q5JEJ2_THEKO</name>
<dbReference type="InterPro" id="IPR052975">
    <property type="entry name" value="Repressor-like_regulatory"/>
</dbReference>
<evidence type="ECO:0000259" key="1">
    <source>
        <dbReference type="SMART" id="SM00966"/>
    </source>
</evidence>
<feature type="domain" description="SpoVT-AbrB" evidence="1">
    <location>
        <begin position="20"/>
        <end position="65"/>
    </location>
</feature>
<dbReference type="InterPro" id="IPR037914">
    <property type="entry name" value="SpoVT-AbrB_sf"/>
</dbReference>
<accession>Q5JEJ2</accession>
<dbReference type="Proteomes" id="UP000000536">
    <property type="component" value="Chromosome"/>
</dbReference>
<dbReference type="AlphaFoldDB" id="Q5JEJ2"/>
<dbReference type="SUPFAM" id="SSF89447">
    <property type="entry name" value="AbrB/MazE/MraZ-like"/>
    <property type="match status" value="2"/>
</dbReference>
<dbReference type="PANTHER" id="PTHR34860:SF6">
    <property type="entry name" value="REPRESSOR-LIKE PROTEIN SSO7C3"/>
    <property type="match status" value="1"/>
</dbReference>
<dbReference type="eggNOG" id="arCOG03936">
    <property type="taxonomic scope" value="Archaea"/>
</dbReference>
<dbReference type="InterPro" id="IPR007159">
    <property type="entry name" value="SpoVT-AbrB_dom"/>
</dbReference>
<protein>
    <submittedName>
        <fullName evidence="2">Transcription regulator, SpoVT/AbrB family</fullName>
    </submittedName>
</protein>
<gene>
    <name evidence="2" type="ordered locus">TK0094</name>
</gene>